<evidence type="ECO:0000256" key="1">
    <source>
        <dbReference type="ARBA" id="ARBA00012513"/>
    </source>
</evidence>
<evidence type="ECO:0000313" key="10">
    <source>
        <dbReference type="Proteomes" id="UP000887575"/>
    </source>
</evidence>
<protein>
    <recommendedName>
        <fullName evidence="1">non-specific serine/threonine protein kinase</fullName>
        <ecNumber evidence="1">2.7.11.1</ecNumber>
    </recommendedName>
</protein>
<dbReference type="InterPro" id="IPR000719">
    <property type="entry name" value="Prot_kinase_dom"/>
</dbReference>
<keyword evidence="2" id="KW-0723">Serine/threonine-protein kinase</keyword>
<keyword evidence="6" id="KW-0067">ATP-binding</keyword>
<evidence type="ECO:0000256" key="4">
    <source>
        <dbReference type="ARBA" id="ARBA00022741"/>
    </source>
</evidence>
<proteinExistence type="predicted"/>
<evidence type="ECO:0000313" key="11">
    <source>
        <dbReference type="WBParaSite" id="MBELARI_LOCUS15267"/>
    </source>
</evidence>
<dbReference type="PANTHER" id="PTHR43671">
    <property type="entry name" value="SERINE/THREONINE-PROTEIN KINASE NEK"/>
    <property type="match status" value="1"/>
</dbReference>
<evidence type="ECO:0000256" key="3">
    <source>
        <dbReference type="ARBA" id="ARBA00022679"/>
    </source>
</evidence>
<dbReference type="SUPFAM" id="SSF56112">
    <property type="entry name" value="Protein kinase-like (PK-like)"/>
    <property type="match status" value="1"/>
</dbReference>
<dbReference type="AlphaFoldDB" id="A0AAF3EMK0"/>
<comment type="catalytic activity">
    <reaction evidence="7">
        <text>L-threonyl-[protein] + ATP = O-phospho-L-threonyl-[protein] + ADP + H(+)</text>
        <dbReference type="Rhea" id="RHEA:46608"/>
        <dbReference type="Rhea" id="RHEA-COMP:11060"/>
        <dbReference type="Rhea" id="RHEA-COMP:11605"/>
        <dbReference type="ChEBI" id="CHEBI:15378"/>
        <dbReference type="ChEBI" id="CHEBI:30013"/>
        <dbReference type="ChEBI" id="CHEBI:30616"/>
        <dbReference type="ChEBI" id="CHEBI:61977"/>
        <dbReference type="ChEBI" id="CHEBI:456216"/>
        <dbReference type="EC" id="2.7.11.1"/>
    </reaction>
</comment>
<evidence type="ECO:0000256" key="8">
    <source>
        <dbReference type="ARBA" id="ARBA00048679"/>
    </source>
</evidence>
<dbReference type="Proteomes" id="UP000887575">
    <property type="component" value="Unassembled WGS sequence"/>
</dbReference>
<dbReference type="InterPro" id="IPR050660">
    <property type="entry name" value="NEK_Ser/Thr_kinase"/>
</dbReference>
<keyword evidence="3" id="KW-0808">Transferase</keyword>
<evidence type="ECO:0000256" key="5">
    <source>
        <dbReference type="ARBA" id="ARBA00022777"/>
    </source>
</evidence>
<dbReference type="GO" id="GO:0004674">
    <property type="term" value="F:protein serine/threonine kinase activity"/>
    <property type="evidence" value="ECO:0007669"/>
    <property type="project" value="UniProtKB-KW"/>
</dbReference>
<evidence type="ECO:0000256" key="6">
    <source>
        <dbReference type="ARBA" id="ARBA00022840"/>
    </source>
</evidence>
<keyword evidence="10" id="KW-1185">Reference proteome</keyword>
<dbReference type="PROSITE" id="PS50011">
    <property type="entry name" value="PROTEIN_KINASE_DOM"/>
    <property type="match status" value="1"/>
</dbReference>
<dbReference type="WBParaSite" id="MBELARI_LOCUS15267">
    <property type="protein sequence ID" value="MBELARI_LOCUS15267"/>
    <property type="gene ID" value="MBELARI_LOCUS15267"/>
</dbReference>
<evidence type="ECO:0000256" key="2">
    <source>
        <dbReference type="ARBA" id="ARBA00022527"/>
    </source>
</evidence>
<dbReference type="Gene3D" id="1.10.510.10">
    <property type="entry name" value="Transferase(Phosphotransferase) domain 1"/>
    <property type="match status" value="1"/>
</dbReference>
<dbReference type="GO" id="GO:0005524">
    <property type="term" value="F:ATP binding"/>
    <property type="evidence" value="ECO:0007669"/>
    <property type="project" value="UniProtKB-KW"/>
</dbReference>
<keyword evidence="5" id="KW-0418">Kinase</keyword>
<sequence length="142" mass="16472">MRAIPGATRRSSRFPVSFRSFTTFTTFWPFSSFTGPDAEEIFGDSMRKRFLLDPRYIYSMNTVFCWIEQLFDAVDYLKRNDTIHRDIKPENIFVTEDFALKLGDFGSNKISEMTCAGTFVGTFRYMSPPQSEEMARSSTMEV</sequence>
<dbReference type="PANTHER" id="PTHR43671:SF98">
    <property type="entry name" value="SERINE_THREONINE-PROTEIN KINASE NEK11"/>
    <property type="match status" value="1"/>
</dbReference>
<accession>A0AAF3EMK0</accession>
<dbReference type="GO" id="GO:0005634">
    <property type="term" value="C:nucleus"/>
    <property type="evidence" value="ECO:0007669"/>
    <property type="project" value="TreeGrafter"/>
</dbReference>
<dbReference type="InterPro" id="IPR011009">
    <property type="entry name" value="Kinase-like_dom_sf"/>
</dbReference>
<dbReference type="EC" id="2.7.11.1" evidence="1"/>
<evidence type="ECO:0000256" key="7">
    <source>
        <dbReference type="ARBA" id="ARBA00047899"/>
    </source>
</evidence>
<evidence type="ECO:0000313" key="12">
    <source>
        <dbReference type="WBParaSite" id="MBELARI_LOCUS3593"/>
    </source>
</evidence>
<feature type="domain" description="Protein kinase" evidence="9">
    <location>
        <begin position="1"/>
        <end position="142"/>
    </location>
</feature>
<organism evidence="10 11">
    <name type="scientific">Mesorhabditis belari</name>
    <dbReference type="NCBI Taxonomy" id="2138241"/>
    <lineage>
        <taxon>Eukaryota</taxon>
        <taxon>Metazoa</taxon>
        <taxon>Ecdysozoa</taxon>
        <taxon>Nematoda</taxon>
        <taxon>Chromadorea</taxon>
        <taxon>Rhabditida</taxon>
        <taxon>Rhabditina</taxon>
        <taxon>Rhabditomorpha</taxon>
        <taxon>Rhabditoidea</taxon>
        <taxon>Rhabditidae</taxon>
        <taxon>Mesorhabditinae</taxon>
        <taxon>Mesorhabditis</taxon>
    </lineage>
</organism>
<comment type="catalytic activity">
    <reaction evidence="8">
        <text>L-seryl-[protein] + ATP = O-phospho-L-seryl-[protein] + ADP + H(+)</text>
        <dbReference type="Rhea" id="RHEA:17989"/>
        <dbReference type="Rhea" id="RHEA-COMP:9863"/>
        <dbReference type="Rhea" id="RHEA-COMP:11604"/>
        <dbReference type="ChEBI" id="CHEBI:15378"/>
        <dbReference type="ChEBI" id="CHEBI:29999"/>
        <dbReference type="ChEBI" id="CHEBI:30616"/>
        <dbReference type="ChEBI" id="CHEBI:83421"/>
        <dbReference type="ChEBI" id="CHEBI:456216"/>
        <dbReference type="EC" id="2.7.11.1"/>
    </reaction>
</comment>
<dbReference type="Pfam" id="PF00069">
    <property type="entry name" value="Pkinase"/>
    <property type="match status" value="1"/>
</dbReference>
<name>A0AAF3EMK0_9BILA</name>
<dbReference type="WBParaSite" id="MBELARI_LOCUS3593">
    <property type="protein sequence ID" value="MBELARI_LOCUS3593"/>
    <property type="gene ID" value="MBELARI_LOCUS3593"/>
</dbReference>
<keyword evidence="4" id="KW-0547">Nucleotide-binding</keyword>
<evidence type="ECO:0000259" key="9">
    <source>
        <dbReference type="PROSITE" id="PS50011"/>
    </source>
</evidence>
<reference evidence="11 12" key="1">
    <citation type="submission" date="2024-02" db="UniProtKB">
        <authorList>
            <consortium name="WormBaseParasite"/>
        </authorList>
    </citation>
    <scope>IDENTIFICATION</scope>
</reference>